<evidence type="ECO:0000313" key="1">
    <source>
        <dbReference type="EMBL" id="KAI3786828.1"/>
    </source>
</evidence>
<proteinExistence type="predicted"/>
<comment type="caution">
    <text evidence="1">The sequence shown here is derived from an EMBL/GenBank/DDBJ whole genome shotgun (WGS) entry which is preliminary data.</text>
</comment>
<evidence type="ECO:0000313" key="2">
    <source>
        <dbReference type="Proteomes" id="UP001056120"/>
    </source>
</evidence>
<reference evidence="1 2" key="2">
    <citation type="journal article" date="2022" name="Mol. Ecol. Resour.">
        <title>The genomes of chicory, endive, great burdock and yacon provide insights into Asteraceae paleo-polyploidization history and plant inulin production.</title>
        <authorList>
            <person name="Fan W."/>
            <person name="Wang S."/>
            <person name="Wang H."/>
            <person name="Wang A."/>
            <person name="Jiang F."/>
            <person name="Liu H."/>
            <person name="Zhao H."/>
            <person name="Xu D."/>
            <person name="Zhang Y."/>
        </authorList>
    </citation>
    <scope>NUCLEOTIDE SEQUENCE [LARGE SCALE GENOMIC DNA]</scope>
    <source>
        <strain evidence="2">cv. Yunnan</strain>
        <tissue evidence="1">Leaves</tissue>
    </source>
</reference>
<protein>
    <submittedName>
        <fullName evidence="1">Uncharacterized protein</fullName>
    </submittedName>
</protein>
<organism evidence="1 2">
    <name type="scientific">Smallanthus sonchifolius</name>
    <dbReference type="NCBI Taxonomy" id="185202"/>
    <lineage>
        <taxon>Eukaryota</taxon>
        <taxon>Viridiplantae</taxon>
        <taxon>Streptophyta</taxon>
        <taxon>Embryophyta</taxon>
        <taxon>Tracheophyta</taxon>
        <taxon>Spermatophyta</taxon>
        <taxon>Magnoliopsida</taxon>
        <taxon>eudicotyledons</taxon>
        <taxon>Gunneridae</taxon>
        <taxon>Pentapetalae</taxon>
        <taxon>asterids</taxon>
        <taxon>campanulids</taxon>
        <taxon>Asterales</taxon>
        <taxon>Asteraceae</taxon>
        <taxon>Asteroideae</taxon>
        <taxon>Heliantheae alliance</taxon>
        <taxon>Millerieae</taxon>
        <taxon>Smallanthus</taxon>
    </lineage>
</organism>
<dbReference type="Proteomes" id="UP001056120">
    <property type="component" value="Linkage Group LG13"/>
</dbReference>
<accession>A0ACB9GUR8</accession>
<name>A0ACB9GUR8_9ASTR</name>
<reference evidence="2" key="1">
    <citation type="journal article" date="2022" name="Mol. Ecol. Resour.">
        <title>The genomes of chicory, endive, great burdock and yacon provide insights into Asteraceae palaeo-polyploidization history and plant inulin production.</title>
        <authorList>
            <person name="Fan W."/>
            <person name="Wang S."/>
            <person name="Wang H."/>
            <person name="Wang A."/>
            <person name="Jiang F."/>
            <person name="Liu H."/>
            <person name="Zhao H."/>
            <person name="Xu D."/>
            <person name="Zhang Y."/>
        </authorList>
    </citation>
    <scope>NUCLEOTIDE SEQUENCE [LARGE SCALE GENOMIC DNA]</scope>
    <source>
        <strain evidence="2">cv. Yunnan</strain>
    </source>
</reference>
<gene>
    <name evidence="1" type="ORF">L1987_40828</name>
</gene>
<keyword evidence="2" id="KW-1185">Reference proteome</keyword>
<dbReference type="EMBL" id="CM042030">
    <property type="protein sequence ID" value="KAI3786828.1"/>
    <property type="molecule type" value="Genomic_DNA"/>
</dbReference>
<sequence length="144" mass="16328">MLARDLAAGCFTTDFTRAKLKRKRDFEKHGGIRRELSREREFSREARGNEDGPQMKSKIRLIPPPGSDGHRHRTERPSPDRLRSWDDDLDAPPHPSLSYISGTNGTSNGIIPMVRVFNDTAPYVDQGGGRRKGTRICIFTFLFS</sequence>